<evidence type="ECO:0000256" key="1">
    <source>
        <dbReference type="ARBA" id="ARBA00004761"/>
    </source>
</evidence>
<dbReference type="Proteomes" id="UP001069802">
    <property type="component" value="Unassembled WGS sequence"/>
</dbReference>
<evidence type="ECO:0000256" key="4">
    <source>
        <dbReference type="ARBA" id="ARBA00023239"/>
    </source>
</evidence>
<protein>
    <submittedName>
        <fullName evidence="6">Bifunctional 4-hydroxy-2-oxoglutarate aldolase/2-dehydro-3-deoxy-phosphogluconate aldolase</fullName>
        <ecNumber evidence="6">4.1.2.14</ecNumber>
        <ecNumber evidence="6">4.1.3.16</ecNumber>
    </submittedName>
</protein>
<comment type="subunit">
    <text evidence="3">Homotrimer.</text>
</comment>
<evidence type="ECO:0000256" key="3">
    <source>
        <dbReference type="ARBA" id="ARBA00011233"/>
    </source>
</evidence>
<keyword evidence="5" id="KW-0119">Carbohydrate metabolism</keyword>
<proteinExistence type="inferred from homology"/>
<reference evidence="6" key="1">
    <citation type="submission" date="2022-12" db="EMBL/GenBank/DDBJ databases">
        <title>Bacterial isolates from different developmental stages of Nematostella vectensis.</title>
        <authorList>
            <person name="Fraune S."/>
        </authorList>
    </citation>
    <scope>NUCLEOTIDE SEQUENCE</scope>
    <source>
        <strain evidence="6">G21630-S1</strain>
    </source>
</reference>
<dbReference type="NCBIfam" id="TIGR01182">
    <property type="entry name" value="eda"/>
    <property type="match status" value="1"/>
</dbReference>
<dbReference type="PANTHER" id="PTHR30246:SF1">
    <property type="entry name" value="2-DEHYDRO-3-DEOXY-6-PHOSPHOGALACTONATE ALDOLASE-RELATED"/>
    <property type="match status" value="1"/>
</dbReference>
<dbReference type="InterPro" id="IPR000887">
    <property type="entry name" value="Aldlse_KDPG_KHG"/>
</dbReference>
<keyword evidence="7" id="KW-1185">Reference proteome</keyword>
<dbReference type="SUPFAM" id="SSF51569">
    <property type="entry name" value="Aldolase"/>
    <property type="match status" value="1"/>
</dbReference>
<evidence type="ECO:0000256" key="5">
    <source>
        <dbReference type="ARBA" id="ARBA00023277"/>
    </source>
</evidence>
<dbReference type="CDD" id="cd00452">
    <property type="entry name" value="KDPG_aldolase"/>
    <property type="match status" value="1"/>
</dbReference>
<dbReference type="GO" id="GO:0008700">
    <property type="term" value="F:(R,S)-4-hydroxy-2-oxoglutarate aldolase activity"/>
    <property type="evidence" value="ECO:0007669"/>
    <property type="project" value="UniProtKB-EC"/>
</dbReference>
<gene>
    <name evidence="6" type="primary">eda</name>
    <name evidence="6" type="ORF">O4H49_18200</name>
</gene>
<dbReference type="NCBIfam" id="NF004325">
    <property type="entry name" value="PRK05718.1"/>
    <property type="match status" value="1"/>
</dbReference>
<name>A0ABT4LQX1_9PROT</name>
<comment type="pathway">
    <text evidence="1">Carbohydrate acid metabolism.</text>
</comment>
<dbReference type="Pfam" id="PF01081">
    <property type="entry name" value="Aldolase"/>
    <property type="match status" value="1"/>
</dbReference>
<keyword evidence="4 6" id="KW-0456">Lyase</keyword>
<dbReference type="RefSeq" id="WP_269424866.1">
    <property type="nucleotide sequence ID" value="NZ_JAPWGY010000010.1"/>
</dbReference>
<dbReference type="PANTHER" id="PTHR30246">
    <property type="entry name" value="2-KETO-3-DEOXY-6-PHOSPHOGLUCONATE ALDOLASE"/>
    <property type="match status" value="1"/>
</dbReference>
<evidence type="ECO:0000313" key="7">
    <source>
        <dbReference type="Proteomes" id="UP001069802"/>
    </source>
</evidence>
<comment type="similarity">
    <text evidence="2">Belongs to the KHG/KDPG aldolase family.</text>
</comment>
<evidence type="ECO:0000313" key="6">
    <source>
        <dbReference type="EMBL" id="MCZ4282721.1"/>
    </source>
</evidence>
<evidence type="ECO:0000256" key="2">
    <source>
        <dbReference type="ARBA" id="ARBA00006906"/>
    </source>
</evidence>
<dbReference type="InterPro" id="IPR013785">
    <property type="entry name" value="Aldolase_TIM"/>
</dbReference>
<organism evidence="6 7">
    <name type="scientific">Kiloniella laminariae</name>
    <dbReference type="NCBI Taxonomy" id="454162"/>
    <lineage>
        <taxon>Bacteria</taxon>
        <taxon>Pseudomonadati</taxon>
        <taxon>Pseudomonadota</taxon>
        <taxon>Alphaproteobacteria</taxon>
        <taxon>Rhodospirillales</taxon>
        <taxon>Kiloniellaceae</taxon>
        <taxon>Kiloniella</taxon>
    </lineage>
</organism>
<accession>A0ABT4LQX1</accession>
<dbReference type="EMBL" id="JAPWGY010000010">
    <property type="protein sequence ID" value="MCZ4282721.1"/>
    <property type="molecule type" value="Genomic_DNA"/>
</dbReference>
<dbReference type="EC" id="4.1.3.16" evidence="6"/>
<dbReference type="Gene3D" id="3.20.20.70">
    <property type="entry name" value="Aldolase class I"/>
    <property type="match status" value="1"/>
</dbReference>
<comment type="caution">
    <text evidence="6">The sequence shown here is derived from an EMBL/GenBank/DDBJ whole genome shotgun (WGS) entry which is preliminary data.</text>
</comment>
<dbReference type="EC" id="4.1.2.14" evidence="6"/>
<dbReference type="GO" id="GO:0008675">
    <property type="term" value="F:2-dehydro-3-deoxy-phosphogluconate aldolase activity"/>
    <property type="evidence" value="ECO:0007669"/>
    <property type="project" value="UniProtKB-EC"/>
</dbReference>
<sequence>MSNEAHYSYLSTTLEKAVILPVLVIESSEEAVSLAQALFAGGCTAIEVTLRSQAALSAIEKIARALPELALGAGTLLEPAQFEQVKSAGASYALSPGTTPRLSQAAIDADLPYVPAAATPSEVLVLREQGFKIQKLFPATVVGGIDMLKSLHAPISDVRFCPTGGVSLDNLQTFLSQPNVICVGGSWLAPKNLVADKKWDEITKLVESSLSKANS</sequence>